<reference evidence="1" key="1">
    <citation type="submission" date="2022-10" db="EMBL/GenBank/DDBJ databases">
        <title>Genome Sequence of Xylaria curta.</title>
        <authorList>
            <person name="Buettner E."/>
        </authorList>
    </citation>
    <scope>NUCLEOTIDE SEQUENCE</scope>
    <source>
        <strain evidence="1">Babe10</strain>
    </source>
</reference>
<keyword evidence="2" id="KW-1185">Reference proteome</keyword>
<evidence type="ECO:0000313" key="1">
    <source>
        <dbReference type="EMBL" id="KAJ2990096.1"/>
    </source>
</evidence>
<name>A0ACC1PER4_9PEZI</name>
<evidence type="ECO:0000313" key="2">
    <source>
        <dbReference type="Proteomes" id="UP001143856"/>
    </source>
</evidence>
<protein>
    <submittedName>
        <fullName evidence="1">Uncharacterized protein</fullName>
    </submittedName>
</protein>
<gene>
    <name evidence="1" type="ORF">NUW58_g3127</name>
</gene>
<accession>A0ACC1PER4</accession>
<dbReference type="Proteomes" id="UP001143856">
    <property type="component" value="Unassembled WGS sequence"/>
</dbReference>
<sequence length="839" mass="94805">MDGLSVAASIASILSSSIRLAQVSQDLVEFLDKIRDAPNEIIRLKDQIRLIFALSSGVRNNLEYQKRLQDRAVVGQEHIYEALMACQKSLYRIQTLLEKAENVHTGRTLVSRSWAKFKLAVKKEHITELETQLIRDVNILNCLLTTSLLHTTTLNTARLLDKIETHNTANNPYEIVVSRKWNAAWKSSSPLPRLNGNSVSVAKNYGIPTTTSTHNPQPVQKPTAIKSREISIDGLGSIFVTKKLRRKLRCNLDGPKTEFETVYVKYAIQSTFLSRSISMIIYYSGHYVPGISLRFAHNMPGDLYSRKILPLIMEDDVRGFRRLITNGECTIGTVGPFQVPLIDLAGLMGSWDMVAFLAKQGCLLAERAVHFIILFRSSQVISREPAQDLMILFSKLDLTDCNPSDFIPGPEYGVGSEASILDAVSFLSIFGLQRSVLLPRDFLGSLLNILCAWWGRTEQAGLQEWRELLATKLIKKGADIHWVDRNGATPLYNLISHSYPQNDFVMVQCWLRLLEGCQVRLEEYLDEECRLYPNELDLQARHLYSPTMVRKISKQLLMTQSFNSTETRYIDPGSPAALLVQEFNIYLDATTDVERAATAVKLWGKRWRYYYPKHKFGHFNWKVLAQCLERYEITTNDDKTPSQFLGPNLHSLRIITPDATRVILERQSFFCDCDERVDWPVPVAPLSLTDAARPHDQIFTYQSEAKFLTNGTNDLGCLAARRHRSRFPQCAIRYRRPRKPGGMGVVATEQSNLQLASLLLASSGYSTSGHRTSEIFDSLEVRPERDFRPAAGRILGPTDVLLREAQSGRQLRDSTVGLSDGCGNTSNAPEDHYETKSSH</sequence>
<dbReference type="EMBL" id="JAPDGR010000453">
    <property type="protein sequence ID" value="KAJ2990096.1"/>
    <property type="molecule type" value="Genomic_DNA"/>
</dbReference>
<comment type="caution">
    <text evidence="1">The sequence shown here is derived from an EMBL/GenBank/DDBJ whole genome shotgun (WGS) entry which is preliminary data.</text>
</comment>
<proteinExistence type="predicted"/>
<organism evidence="1 2">
    <name type="scientific">Xylaria curta</name>
    <dbReference type="NCBI Taxonomy" id="42375"/>
    <lineage>
        <taxon>Eukaryota</taxon>
        <taxon>Fungi</taxon>
        <taxon>Dikarya</taxon>
        <taxon>Ascomycota</taxon>
        <taxon>Pezizomycotina</taxon>
        <taxon>Sordariomycetes</taxon>
        <taxon>Xylariomycetidae</taxon>
        <taxon>Xylariales</taxon>
        <taxon>Xylariaceae</taxon>
        <taxon>Xylaria</taxon>
    </lineage>
</organism>